<protein>
    <submittedName>
        <fullName evidence="1">Uncharacterized protein</fullName>
    </submittedName>
</protein>
<evidence type="ECO:0000313" key="1">
    <source>
        <dbReference type="EMBL" id="SUS08027.1"/>
    </source>
</evidence>
<name>A0A380TJ43_9ZZZZ</name>
<gene>
    <name evidence="1" type="ORF">DF3PB_560010</name>
</gene>
<dbReference type="AlphaFoldDB" id="A0A380TJ43"/>
<proteinExistence type="predicted"/>
<sequence>MSRGRERERGTAPQGKTAWNHYRAAAEPSKALPIIVDSVLKAISSMPSAIAGRRRSTCRCDL</sequence>
<dbReference type="EMBL" id="UIDG01000512">
    <property type="protein sequence ID" value="SUS08027.1"/>
    <property type="molecule type" value="Genomic_DNA"/>
</dbReference>
<organism evidence="1">
    <name type="scientific">metagenome</name>
    <dbReference type="NCBI Taxonomy" id="256318"/>
    <lineage>
        <taxon>unclassified sequences</taxon>
        <taxon>metagenomes</taxon>
    </lineage>
</organism>
<accession>A0A380TJ43</accession>
<reference evidence="1" key="1">
    <citation type="submission" date="2018-07" db="EMBL/GenBank/DDBJ databases">
        <authorList>
            <person name="Quirk P.G."/>
            <person name="Krulwich T.A."/>
        </authorList>
    </citation>
    <scope>NUCLEOTIDE SEQUENCE</scope>
</reference>